<dbReference type="GO" id="GO:0005634">
    <property type="term" value="C:nucleus"/>
    <property type="evidence" value="ECO:0007669"/>
    <property type="project" value="UniProtKB-SubCell"/>
</dbReference>
<evidence type="ECO:0000313" key="14">
    <source>
        <dbReference type="Proteomes" id="UP000236544"/>
    </source>
</evidence>
<dbReference type="AlphaFoldDB" id="A0A0P1KTH4"/>
<organism evidence="13 14">
    <name type="scientific">Lachancea quebecensis</name>
    <dbReference type="NCBI Taxonomy" id="1654605"/>
    <lineage>
        <taxon>Eukaryota</taxon>
        <taxon>Fungi</taxon>
        <taxon>Dikarya</taxon>
        <taxon>Ascomycota</taxon>
        <taxon>Saccharomycotina</taxon>
        <taxon>Saccharomycetes</taxon>
        <taxon>Saccharomycetales</taxon>
        <taxon>Saccharomycetaceae</taxon>
        <taxon>Lachancea</taxon>
    </lineage>
</organism>
<keyword evidence="8" id="KW-0804">Transcription</keyword>
<dbReference type="SMART" id="SM00066">
    <property type="entry name" value="GAL4"/>
    <property type="match status" value="1"/>
</dbReference>
<feature type="region of interest" description="Disordered" evidence="11">
    <location>
        <begin position="94"/>
        <end position="134"/>
    </location>
</feature>
<dbReference type="InterPro" id="IPR036864">
    <property type="entry name" value="Zn2-C6_fun-type_DNA-bd_sf"/>
</dbReference>
<dbReference type="InterPro" id="IPR001138">
    <property type="entry name" value="Zn2Cys6_DnaBD"/>
</dbReference>
<evidence type="ECO:0000256" key="9">
    <source>
        <dbReference type="ARBA" id="ARBA00023242"/>
    </source>
</evidence>
<dbReference type="CDD" id="cd14654">
    <property type="entry name" value="ZIP_Gal4"/>
    <property type="match status" value="1"/>
</dbReference>
<evidence type="ECO:0000256" key="4">
    <source>
        <dbReference type="ARBA" id="ARBA00023015"/>
    </source>
</evidence>
<keyword evidence="5" id="KW-0238">DNA-binding</keyword>
<dbReference type="GO" id="GO:0006351">
    <property type="term" value="P:DNA-templated transcription"/>
    <property type="evidence" value="ECO:0007669"/>
    <property type="project" value="InterPro"/>
</dbReference>
<reference evidence="14" key="1">
    <citation type="submission" date="2015-10" db="EMBL/GenBank/DDBJ databases">
        <authorList>
            <person name="Devillers H."/>
        </authorList>
    </citation>
    <scope>NUCLEOTIDE SEQUENCE [LARGE SCALE GENOMIC DNA]</scope>
</reference>
<dbReference type="PANTHER" id="PTHR47424">
    <property type="entry name" value="REGULATORY PROTEIN GAL4"/>
    <property type="match status" value="1"/>
</dbReference>
<dbReference type="GO" id="GO:0000978">
    <property type="term" value="F:RNA polymerase II cis-regulatory region sequence-specific DNA binding"/>
    <property type="evidence" value="ECO:0007669"/>
    <property type="project" value="TreeGrafter"/>
</dbReference>
<keyword evidence="10" id="KW-0119">Carbohydrate metabolism</keyword>
<name>A0A0P1KTH4_9SACH</name>
<dbReference type="GO" id="GO:0008270">
    <property type="term" value="F:zinc ion binding"/>
    <property type="evidence" value="ECO:0007669"/>
    <property type="project" value="InterPro"/>
</dbReference>
<evidence type="ECO:0000256" key="7">
    <source>
        <dbReference type="ARBA" id="ARBA00023159"/>
    </source>
</evidence>
<dbReference type="Gene3D" id="1.20.5.170">
    <property type="match status" value="1"/>
</dbReference>
<evidence type="ECO:0000256" key="10">
    <source>
        <dbReference type="ARBA" id="ARBA00023277"/>
    </source>
</evidence>
<dbReference type="InterPro" id="IPR007219">
    <property type="entry name" value="XnlR_reg_dom"/>
</dbReference>
<dbReference type="CDD" id="cd00067">
    <property type="entry name" value="GAL4"/>
    <property type="match status" value="1"/>
</dbReference>
<dbReference type="EMBL" id="LN890539">
    <property type="protein sequence ID" value="CUS23118.1"/>
    <property type="molecule type" value="Genomic_DNA"/>
</dbReference>
<keyword evidence="6" id="KW-0299">Galactose metabolism</keyword>
<keyword evidence="2" id="KW-0479">Metal-binding</keyword>
<evidence type="ECO:0000256" key="8">
    <source>
        <dbReference type="ARBA" id="ARBA00023163"/>
    </source>
</evidence>
<dbReference type="Pfam" id="PF00172">
    <property type="entry name" value="Zn_clus"/>
    <property type="match status" value="1"/>
</dbReference>
<dbReference type="Pfam" id="PF04082">
    <property type="entry name" value="Fungal_trans"/>
    <property type="match status" value="1"/>
</dbReference>
<dbReference type="GO" id="GO:0000435">
    <property type="term" value="P:positive regulation of transcription from RNA polymerase II promoter by galactose"/>
    <property type="evidence" value="ECO:0007669"/>
    <property type="project" value="TreeGrafter"/>
</dbReference>
<dbReference type="PANTHER" id="PTHR47424:SF3">
    <property type="entry name" value="REGULATORY PROTEIN GAL4"/>
    <property type="match status" value="1"/>
</dbReference>
<protein>
    <submittedName>
        <fullName evidence="13">LAQU0S08e02520g1_1</fullName>
    </submittedName>
</protein>
<dbReference type="Pfam" id="PF03902">
    <property type="entry name" value="Gal4_dimer"/>
    <property type="match status" value="1"/>
</dbReference>
<feature type="domain" description="Zn(2)-C6 fungal-type" evidence="12">
    <location>
        <begin position="10"/>
        <end position="40"/>
    </location>
</feature>
<evidence type="ECO:0000259" key="12">
    <source>
        <dbReference type="PROSITE" id="PS50048"/>
    </source>
</evidence>
<evidence type="ECO:0000256" key="1">
    <source>
        <dbReference type="ARBA" id="ARBA00004123"/>
    </source>
</evidence>
<dbReference type="GO" id="GO:0000981">
    <property type="term" value="F:DNA-binding transcription factor activity, RNA polymerase II-specific"/>
    <property type="evidence" value="ECO:0007669"/>
    <property type="project" value="InterPro"/>
</dbReference>
<dbReference type="SMART" id="SM00906">
    <property type="entry name" value="Fungal_trans"/>
    <property type="match status" value="1"/>
</dbReference>
<sequence length="749" mass="84337">MFSLDESEQACDWCRRKKLKCSREHPRCSNCFKHNWDCNYSPKKVRSPLTRAHLTEVENRLHRLEQLFETLFPGYDWKDASKDPTLFKLRNTLRKQKDQHQKVPSLTTDDSHTPSNVPSHPSQRPPLDQMPRDPLFGFEWSEEEDSQVFQDDGMGVLNVNINNKGYFGAGSNSVLLRALYVVDSLFTIPRAPASAEDFSSLSSKQTMDEYVDAYFGQFHAAFPIVDESYFRLCYAEKITPTSEKAWKPLLYAVLALGSWSVVGENSNVDIEYYKSAKHHLGSSVFGKGSHSLLASLVLLSNYTQKRNKPNTSWNYLGLAASMAISLGLHREMRDSARTDNSGLEIRRRMWWVLYGYDCSMATTFGRPGLLPKLADVDISLPSNLNRQGVEVNGPTELSFVIETAKLTKIAHKINSNNADPYANLAETLKCHQRLDDFVNALPDYFGTGFARWHQKFGADNKWFPLNIFRLRWMCYNLTITIFRPLFLGILNGEKVRVEDRDFIRCLSLCHDAAGSTIESVSEFVSHYELTTLSAWYATFFLVSATIIPAVGLITEPGSSQAAHWKSKVTLARNTFDVLKEKNATAEKFIHVIDSVCGYLLDIPKAFSSSPRSISSILHTEKRPSIARVCSQQPIKDKSMTSISDLANILSPKDFTVPIDSVRSSIPGSSDVAAEAGNQNEDLFAWKNSSAPPFKQDATVFPNWNDQSVQTLFSLGTNSTFNTTTMDDIFNYVFNDNELAPSISNSSNQS</sequence>
<dbReference type="FunFam" id="4.10.240.10:FF:000009">
    <property type="entry name" value="C6 transcription factor (Gal4)"/>
    <property type="match status" value="1"/>
</dbReference>
<evidence type="ECO:0000313" key="13">
    <source>
        <dbReference type="EMBL" id="CUS23118.1"/>
    </source>
</evidence>
<dbReference type="SUPFAM" id="SSF57701">
    <property type="entry name" value="Zn2/Cys6 DNA-binding domain"/>
    <property type="match status" value="1"/>
</dbReference>
<dbReference type="GO" id="GO:0006012">
    <property type="term" value="P:galactose metabolic process"/>
    <property type="evidence" value="ECO:0007669"/>
    <property type="project" value="UniProtKB-KW"/>
</dbReference>
<dbReference type="InterPro" id="IPR005600">
    <property type="entry name" value="Gal4_dimer_dom"/>
</dbReference>
<dbReference type="InterPro" id="IPR051127">
    <property type="entry name" value="Fungal_SecMet_Regulators"/>
</dbReference>
<evidence type="ECO:0000256" key="5">
    <source>
        <dbReference type="ARBA" id="ARBA00023125"/>
    </source>
</evidence>
<proteinExistence type="predicted"/>
<keyword evidence="3" id="KW-0862">Zinc</keyword>
<feature type="compositionally biased region" description="Polar residues" evidence="11">
    <location>
        <begin position="102"/>
        <end position="122"/>
    </location>
</feature>
<dbReference type="CDD" id="cd12148">
    <property type="entry name" value="fungal_TF_MHR"/>
    <property type="match status" value="1"/>
</dbReference>
<keyword evidence="9" id="KW-0539">Nucleus</keyword>
<dbReference type="SUPFAM" id="SSF57959">
    <property type="entry name" value="Leucine zipper domain"/>
    <property type="match status" value="1"/>
</dbReference>
<dbReference type="InterPro" id="IPR046347">
    <property type="entry name" value="bZIP_sf"/>
</dbReference>
<evidence type="ECO:0000256" key="3">
    <source>
        <dbReference type="ARBA" id="ARBA00022833"/>
    </source>
</evidence>
<evidence type="ECO:0000256" key="6">
    <source>
        <dbReference type="ARBA" id="ARBA00023144"/>
    </source>
</evidence>
<keyword evidence="14" id="KW-1185">Reference proteome</keyword>
<evidence type="ECO:0000256" key="11">
    <source>
        <dbReference type="SAM" id="MobiDB-lite"/>
    </source>
</evidence>
<keyword evidence="7" id="KW-0010">Activator</keyword>
<dbReference type="Proteomes" id="UP000236544">
    <property type="component" value="Unassembled WGS sequence"/>
</dbReference>
<evidence type="ECO:0000256" key="2">
    <source>
        <dbReference type="ARBA" id="ARBA00022723"/>
    </source>
</evidence>
<gene>
    <name evidence="13" type="ORF">LAQU0_S08e02520g</name>
</gene>
<keyword evidence="4" id="KW-0805">Transcription regulation</keyword>
<accession>A0A0P1KTH4</accession>
<dbReference type="OrthoDB" id="3364175at2759"/>
<dbReference type="PROSITE" id="PS50048">
    <property type="entry name" value="ZN2_CY6_FUNGAL_2"/>
    <property type="match status" value="1"/>
</dbReference>
<dbReference type="PROSITE" id="PS00463">
    <property type="entry name" value="ZN2_CY6_FUNGAL_1"/>
    <property type="match status" value="1"/>
</dbReference>
<dbReference type="Gene3D" id="4.10.240.10">
    <property type="entry name" value="Zn(2)-C6 fungal-type DNA-binding domain"/>
    <property type="match status" value="1"/>
</dbReference>
<comment type="subcellular location">
    <subcellularLocation>
        <location evidence="1">Nucleus</location>
    </subcellularLocation>
</comment>